<organism evidence="1 2">
    <name type="scientific">Klebsormidium nitens</name>
    <name type="common">Green alga</name>
    <name type="synonym">Ulothrix nitens</name>
    <dbReference type="NCBI Taxonomy" id="105231"/>
    <lineage>
        <taxon>Eukaryota</taxon>
        <taxon>Viridiplantae</taxon>
        <taxon>Streptophyta</taxon>
        <taxon>Klebsormidiophyceae</taxon>
        <taxon>Klebsormidiales</taxon>
        <taxon>Klebsormidiaceae</taxon>
        <taxon>Klebsormidium</taxon>
    </lineage>
</organism>
<proteinExistence type="predicted"/>
<reference evidence="1 2" key="1">
    <citation type="journal article" date="2014" name="Nat. Commun.">
        <title>Klebsormidium flaccidum genome reveals primary factors for plant terrestrial adaptation.</title>
        <authorList>
            <person name="Hori K."/>
            <person name="Maruyama F."/>
            <person name="Fujisawa T."/>
            <person name="Togashi T."/>
            <person name="Yamamoto N."/>
            <person name="Seo M."/>
            <person name="Sato S."/>
            <person name="Yamada T."/>
            <person name="Mori H."/>
            <person name="Tajima N."/>
            <person name="Moriyama T."/>
            <person name="Ikeuchi M."/>
            <person name="Watanabe M."/>
            <person name="Wada H."/>
            <person name="Kobayashi K."/>
            <person name="Saito M."/>
            <person name="Masuda T."/>
            <person name="Sasaki-Sekimoto Y."/>
            <person name="Mashiguchi K."/>
            <person name="Awai K."/>
            <person name="Shimojima M."/>
            <person name="Masuda S."/>
            <person name="Iwai M."/>
            <person name="Nobusawa T."/>
            <person name="Narise T."/>
            <person name="Kondo S."/>
            <person name="Saito H."/>
            <person name="Sato R."/>
            <person name="Murakawa M."/>
            <person name="Ihara Y."/>
            <person name="Oshima-Yamada Y."/>
            <person name="Ohtaka K."/>
            <person name="Satoh M."/>
            <person name="Sonobe K."/>
            <person name="Ishii M."/>
            <person name="Ohtani R."/>
            <person name="Kanamori-Sato M."/>
            <person name="Honoki R."/>
            <person name="Miyazaki D."/>
            <person name="Mochizuki H."/>
            <person name="Umetsu J."/>
            <person name="Higashi K."/>
            <person name="Shibata D."/>
            <person name="Kamiya Y."/>
            <person name="Sato N."/>
            <person name="Nakamura Y."/>
            <person name="Tabata S."/>
            <person name="Ida S."/>
            <person name="Kurokawa K."/>
            <person name="Ohta H."/>
        </authorList>
    </citation>
    <scope>NUCLEOTIDE SEQUENCE [LARGE SCALE GENOMIC DNA]</scope>
    <source>
        <strain evidence="1 2">NIES-2285</strain>
    </source>
</reference>
<name>A0A1Y1IH78_KLENI</name>
<evidence type="ECO:0000313" key="1">
    <source>
        <dbReference type="EMBL" id="GAQ90215.1"/>
    </source>
</evidence>
<keyword evidence="2" id="KW-1185">Reference proteome</keyword>
<dbReference type="AlphaFoldDB" id="A0A1Y1IH78"/>
<dbReference type="EMBL" id="DF237563">
    <property type="protein sequence ID" value="GAQ90215.1"/>
    <property type="molecule type" value="Genomic_DNA"/>
</dbReference>
<sequence length="150" mass="16386">MLACSFLRQGEEELLHSSAAGVDGAFHPLLSAGHGLLLASDVCSRRSRYVRTSLLQRWACQLQTTHRVGRRAGCRPTLPPLVAGGPAIPALNLIPNVAHITWEGSQDYKKANSKNIARLVKGARNHQTNALRSLYTQGRVSRRTLRGQLA</sequence>
<dbReference type="Proteomes" id="UP000054558">
    <property type="component" value="Unassembled WGS sequence"/>
</dbReference>
<evidence type="ECO:0000313" key="2">
    <source>
        <dbReference type="Proteomes" id="UP000054558"/>
    </source>
</evidence>
<protein>
    <submittedName>
        <fullName evidence="1">Uncharacterized protein</fullName>
    </submittedName>
</protein>
<accession>A0A1Y1IH78</accession>
<gene>
    <name evidence="1" type="ORF">KFL_006140050</name>
</gene>